<evidence type="ECO:0000256" key="4">
    <source>
        <dbReference type="ARBA" id="ARBA00022553"/>
    </source>
</evidence>
<evidence type="ECO:0000256" key="8">
    <source>
        <dbReference type="ARBA" id="ARBA00022840"/>
    </source>
</evidence>
<dbReference type="PRINTS" id="PR00344">
    <property type="entry name" value="BCTRLSENSOR"/>
</dbReference>
<dbReference type="InterPro" id="IPR003661">
    <property type="entry name" value="HisK_dim/P_dom"/>
</dbReference>
<keyword evidence="5" id="KW-0808">Transferase</keyword>
<dbReference type="Gene3D" id="1.10.287.130">
    <property type="match status" value="1"/>
</dbReference>
<dbReference type="InterPro" id="IPR003594">
    <property type="entry name" value="HATPase_dom"/>
</dbReference>
<dbReference type="EC" id="2.7.13.3" evidence="3"/>
<dbReference type="GO" id="GO:0030295">
    <property type="term" value="F:protein kinase activator activity"/>
    <property type="evidence" value="ECO:0007669"/>
    <property type="project" value="TreeGrafter"/>
</dbReference>
<protein>
    <recommendedName>
        <fullName evidence="10">Sensor-like histidine kinase SenX3</fullName>
        <ecNumber evidence="3">2.7.13.3</ecNumber>
    </recommendedName>
</protein>
<dbReference type="AlphaFoldDB" id="A0A9W6HHG0"/>
<dbReference type="InterPro" id="IPR004358">
    <property type="entry name" value="Sig_transdc_His_kin-like_C"/>
</dbReference>
<name>A0A9W6HHG0_9MICO</name>
<dbReference type="PROSITE" id="PS50109">
    <property type="entry name" value="HIS_KIN"/>
    <property type="match status" value="1"/>
</dbReference>
<reference evidence="12" key="2">
    <citation type="submission" date="2023-01" db="EMBL/GenBank/DDBJ databases">
        <authorList>
            <person name="Sun Q."/>
            <person name="Evtushenko L."/>
        </authorList>
    </citation>
    <scope>NUCLEOTIDE SEQUENCE</scope>
    <source>
        <strain evidence="12">VKM Ac-1447</strain>
    </source>
</reference>
<dbReference type="SUPFAM" id="SSF55781">
    <property type="entry name" value="GAF domain-like"/>
    <property type="match status" value="1"/>
</dbReference>
<keyword evidence="7 12" id="KW-0418">Kinase</keyword>
<evidence type="ECO:0000256" key="7">
    <source>
        <dbReference type="ARBA" id="ARBA00022777"/>
    </source>
</evidence>
<dbReference type="GO" id="GO:0005886">
    <property type="term" value="C:plasma membrane"/>
    <property type="evidence" value="ECO:0007669"/>
    <property type="project" value="UniProtKB-SubCell"/>
</dbReference>
<dbReference type="Gene3D" id="3.30.450.40">
    <property type="match status" value="1"/>
</dbReference>
<dbReference type="GO" id="GO:0005524">
    <property type="term" value="F:ATP binding"/>
    <property type="evidence" value="ECO:0007669"/>
    <property type="project" value="UniProtKB-KW"/>
</dbReference>
<proteinExistence type="predicted"/>
<gene>
    <name evidence="12" type="ORF">GCM10017586_18010</name>
</gene>
<dbReference type="InterPro" id="IPR029016">
    <property type="entry name" value="GAF-like_dom_sf"/>
</dbReference>
<dbReference type="SMART" id="SM00388">
    <property type="entry name" value="HisKA"/>
    <property type="match status" value="1"/>
</dbReference>
<dbReference type="GO" id="GO:0000155">
    <property type="term" value="F:phosphorelay sensor kinase activity"/>
    <property type="evidence" value="ECO:0007669"/>
    <property type="project" value="InterPro"/>
</dbReference>
<organism evidence="12 13">
    <name type="scientific">Microbacterium imperiale</name>
    <dbReference type="NCBI Taxonomy" id="33884"/>
    <lineage>
        <taxon>Bacteria</taxon>
        <taxon>Bacillati</taxon>
        <taxon>Actinomycetota</taxon>
        <taxon>Actinomycetes</taxon>
        <taxon>Micrococcales</taxon>
        <taxon>Microbacteriaceae</taxon>
        <taxon>Microbacterium</taxon>
    </lineage>
</organism>
<dbReference type="SUPFAM" id="SSF47384">
    <property type="entry name" value="Homodimeric domain of signal transducing histidine kinase"/>
    <property type="match status" value="1"/>
</dbReference>
<evidence type="ECO:0000256" key="2">
    <source>
        <dbReference type="ARBA" id="ARBA00004236"/>
    </source>
</evidence>
<dbReference type="Proteomes" id="UP001142317">
    <property type="component" value="Unassembled WGS sequence"/>
</dbReference>
<dbReference type="PANTHER" id="PTHR42878">
    <property type="entry name" value="TWO-COMPONENT HISTIDINE KINASE"/>
    <property type="match status" value="1"/>
</dbReference>
<dbReference type="CDD" id="cd00082">
    <property type="entry name" value="HisKA"/>
    <property type="match status" value="1"/>
</dbReference>
<dbReference type="InterPro" id="IPR050351">
    <property type="entry name" value="BphY/WalK/GraS-like"/>
</dbReference>
<evidence type="ECO:0000259" key="11">
    <source>
        <dbReference type="PROSITE" id="PS50109"/>
    </source>
</evidence>
<dbReference type="GO" id="GO:0000156">
    <property type="term" value="F:phosphorelay response regulator activity"/>
    <property type="evidence" value="ECO:0007669"/>
    <property type="project" value="TreeGrafter"/>
</dbReference>
<dbReference type="EMBL" id="BSEO01000011">
    <property type="protein sequence ID" value="GLJ80118.1"/>
    <property type="molecule type" value="Genomic_DNA"/>
</dbReference>
<dbReference type="Pfam" id="PF00512">
    <property type="entry name" value="HisKA"/>
    <property type="match status" value="1"/>
</dbReference>
<reference evidence="12" key="1">
    <citation type="journal article" date="2014" name="Int. J. Syst. Evol. Microbiol.">
        <title>Complete genome sequence of Corynebacterium casei LMG S-19264T (=DSM 44701T), isolated from a smear-ripened cheese.</title>
        <authorList>
            <consortium name="US DOE Joint Genome Institute (JGI-PGF)"/>
            <person name="Walter F."/>
            <person name="Albersmeier A."/>
            <person name="Kalinowski J."/>
            <person name="Ruckert C."/>
        </authorList>
    </citation>
    <scope>NUCLEOTIDE SEQUENCE</scope>
    <source>
        <strain evidence="12">VKM Ac-1447</strain>
    </source>
</reference>
<evidence type="ECO:0000313" key="12">
    <source>
        <dbReference type="EMBL" id="GLJ80118.1"/>
    </source>
</evidence>
<keyword evidence="6" id="KW-0547">Nucleotide-binding</keyword>
<keyword evidence="8" id="KW-0067">ATP-binding</keyword>
<dbReference type="GO" id="GO:0007234">
    <property type="term" value="P:osmosensory signaling via phosphorelay pathway"/>
    <property type="evidence" value="ECO:0007669"/>
    <property type="project" value="TreeGrafter"/>
</dbReference>
<evidence type="ECO:0000256" key="9">
    <source>
        <dbReference type="ARBA" id="ARBA00023012"/>
    </source>
</evidence>
<dbReference type="SUPFAM" id="SSF55874">
    <property type="entry name" value="ATPase domain of HSP90 chaperone/DNA topoisomerase II/histidine kinase"/>
    <property type="match status" value="1"/>
</dbReference>
<dbReference type="Gene3D" id="3.30.565.10">
    <property type="entry name" value="Histidine kinase-like ATPase, C-terminal domain"/>
    <property type="match status" value="1"/>
</dbReference>
<keyword evidence="4" id="KW-0597">Phosphoprotein</keyword>
<sequence>MVSQLDITRREAIEAYHVIGEAPAPDLQGIVRLAATVCGVATAVINIIDDRSQHQIAAVGIEPAVCSREDSMCAAVIARPGRVVVPDARLDERFAQNPFVTGEIAHVRFYASSPLVTPSGVAIGTLCVFDESVGDLDESKREALDLLAHQIVDLLELRRISRALSASNDQLSRFAGQISHDLRNPLTALTGFLELAIDSPDMVNAPDAARVLARAESAAERMDEMISDILAYARAGGASPQRTRVNLAAVMDAVVDDLDAQISASGADVRADVDIEPVGDPTLLRAVLQNVVANALKFTAAAGRAPRVAVDAHAVGGGWRITVDDNGPGVPEADRERVFRLMERGDSDADGLGIGLSTCRRVVEAHGGRIGIDESPDGGTRVWIVLPDPSAAADVGADAR</sequence>
<accession>A0A9W6HHG0</accession>
<feature type="domain" description="Histidine kinase" evidence="11">
    <location>
        <begin position="177"/>
        <end position="390"/>
    </location>
</feature>
<dbReference type="InterPro" id="IPR005467">
    <property type="entry name" value="His_kinase_dom"/>
</dbReference>
<evidence type="ECO:0000256" key="5">
    <source>
        <dbReference type="ARBA" id="ARBA00022679"/>
    </source>
</evidence>
<comment type="catalytic activity">
    <reaction evidence="1">
        <text>ATP + protein L-histidine = ADP + protein N-phospho-L-histidine.</text>
        <dbReference type="EC" id="2.7.13.3"/>
    </reaction>
</comment>
<evidence type="ECO:0000256" key="10">
    <source>
        <dbReference type="ARBA" id="ARBA00039401"/>
    </source>
</evidence>
<evidence type="ECO:0000256" key="6">
    <source>
        <dbReference type="ARBA" id="ARBA00022741"/>
    </source>
</evidence>
<dbReference type="InterPro" id="IPR003018">
    <property type="entry name" value="GAF"/>
</dbReference>
<dbReference type="Pfam" id="PF02518">
    <property type="entry name" value="HATPase_c"/>
    <property type="match status" value="1"/>
</dbReference>
<dbReference type="PANTHER" id="PTHR42878:SF7">
    <property type="entry name" value="SENSOR HISTIDINE KINASE GLRK"/>
    <property type="match status" value="1"/>
</dbReference>
<keyword evidence="13" id="KW-1185">Reference proteome</keyword>
<evidence type="ECO:0000256" key="3">
    <source>
        <dbReference type="ARBA" id="ARBA00012438"/>
    </source>
</evidence>
<comment type="subcellular location">
    <subcellularLocation>
        <location evidence="2">Cell membrane</location>
    </subcellularLocation>
</comment>
<comment type="caution">
    <text evidence="12">The sequence shown here is derived from an EMBL/GenBank/DDBJ whole genome shotgun (WGS) entry which is preliminary data.</text>
</comment>
<dbReference type="RefSeq" id="WP_210006064.1">
    <property type="nucleotide sequence ID" value="NZ_BSEO01000011.1"/>
</dbReference>
<evidence type="ECO:0000256" key="1">
    <source>
        <dbReference type="ARBA" id="ARBA00000085"/>
    </source>
</evidence>
<keyword evidence="9" id="KW-0902">Two-component regulatory system</keyword>
<dbReference type="Pfam" id="PF13185">
    <property type="entry name" value="GAF_2"/>
    <property type="match status" value="1"/>
</dbReference>
<dbReference type="InterPro" id="IPR036890">
    <property type="entry name" value="HATPase_C_sf"/>
</dbReference>
<dbReference type="SMART" id="SM00387">
    <property type="entry name" value="HATPase_c"/>
    <property type="match status" value="1"/>
</dbReference>
<dbReference type="InterPro" id="IPR036097">
    <property type="entry name" value="HisK_dim/P_sf"/>
</dbReference>
<evidence type="ECO:0000313" key="13">
    <source>
        <dbReference type="Proteomes" id="UP001142317"/>
    </source>
</evidence>